<evidence type="ECO:0000313" key="1">
    <source>
        <dbReference type="EMBL" id="OHU92990.1"/>
    </source>
</evidence>
<dbReference type="EMBL" id="MKJU01000005">
    <property type="protein sequence ID" value="OHU92990.1"/>
    <property type="molecule type" value="Genomic_DNA"/>
</dbReference>
<proteinExistence type="predicted"/>
<name>A0A1S1N125_9GAMM</name>
<evidence type="ECO:0000313" key="2">
    <source>
        <dbReference type="Proteomes" id="UP000179786"/>
    </source>
</evidence>
<keyword evidence="2" id="KW-1185">Reference proteome</keyword>
<reference evidence="1 2" key="1">
    <citation type="submission" date="2016-09" db="EMBL/GenBank/DDBJ databases">
        <title>Pseudoalteromonas amylolytica sp. nov., isolated from the surface seawater.</title>
        <authorList>
            <person name="Wu Y.-H."/>
            <person name="Cheng H."/>
            <person name="Jin X.-B."/>
            <person name="Wang C.-S."/>
            <person name="Xu X.-W."/>
        </authorList>
    </citation>
    <scope>NUCLEOTIDE SEQUENCE [LARGE SCALE GENOMIC DNA]</scope>
    <source>
        <strain evidence="1 2">JW1</strain>
    </source>
</reference>
<gene>
    <name evidence="1" type="ORF">BET10_02985</name>
</gene>
<organism evidence="1 2">
    <name type="scientific">Pseudoalteromonas amylolytica</name>
    <dbReference type="NCBI Taxonomy" id="1859457"/>
    <lineage>
        <taxon>Bacteria</taxon>
        <taxon>Pseudomonadati</taxon>
        <taxon>Pseudomonadota</taxon>
        <taxon>Gammaproteobacteria</taxon>
        <taxon>Alteromonadales</taxon>
        <taxon>Pseudoalteromonadaceae</taxon>
        <taxon>Pseudoalteromonas</taxon>
    </lineage>
</organism>
<evidence type="ECO:0008006" key="3">
    <source>
        <dbReference type="Google" id="ProtNLM"/>
    </source>
</evidence>
<dbReference type="InterPro" id="IPR021432">
    <property type="entry name" value="DUF3081"/>
</dbReference>
<protein>
    <recommendedName>
        <fullName evidence="3">DUF3081 domain-containing protein</fullName>
    </recommendedName>
</protein>
<accession>A0A1S1N125</accession>
<dbReference type="STRING" id="1859457.BET10_02985"/>
<comment type="caution">
    <text evidence="1">The sequence shown here is derived from an EMBL/GenBank/DDBJ whole genome shotgun (WGS) entry which is preliminary data.</text>
</comment>
<dbReference type="Pfam" id="PF11280">
    <property type="entry name" value="DUF3081"/>
    <property type="match status" value="1"/>
</dbReference>
<dbReference type="OrthoDB" id="5818611at2"/>
<dbReference type="AlphaFoldDB" id="A0A1S1N125"/>
<sequence length="88" mass="10290">MKNELDSKTILSVYEYIQKHGEVAEEGKLYGGITAFSDIDGYTVYLKGSGVLMRFGFHNTYHLDYEHDKHKDDFIRKIEQIKKQLNDD</sequence>
<dbReference type="Proteomes" id="UP000179786">
    <property type="component" value="Unassembled WGS sequence"/>
</dbReference>
<dbReference type="RefSeq" id="WP_070982995.1">
    <property type="nucleotide sequence ID" value="NZ_MKJU01000005.1"/>
</dbReference>